<dbReference type="GO" id="GO:0005634">
    <property type="term" value="C:nucleus"/>
    <property type="evidence" value="ECO:0007669"/>
    <property type="project" value="TreeGrafter"/>
</dbReference>
<organism evidence="8 9">
    <name type="scientific">Chionoecetes opilio</name>
    <name type="common">Atlantic snow crab</name>
    <name type="synonym">Cancer opilio</name>
    <dbReference type="NCBI Taxonomy" id="41210"/>
    <lineage>
        <taxon>Eukaryota</taxon>
        <taxon>Metazoa</taxon>
        <taxon>Ecdysozoa</taxon>
        <taxon>Arthropoda</taxon>
        <taxon>Crustacea</taxon>
        <taxon>Multicrustacea</taxon>
        <taxon>Malacostraca</taxon>
        <taxon>Eumalacostraca</taxon>
        <taxon>Eucarida</taxon>
        <taxon>Decapoda</taxon>
        <taxon>Pleocyemata</taxon>
        <taxon>Brachyura</taxon>
        <taxon>Eubrachyura</taxon>
        <taxon>Majoidea</taxon>
        <taxon>Majidae</taxon>
        <taxon>Chionoecetes</taxon>
    </lineage>
</organism>
<evidence type="ECO:0000256" key="6">
    <source>
        <dbReference type="SAM" id="MobiDB-lite"/>
    </source>
</evidence>
<dbReference type="CDD" id="cd14698">
    <property type="entry name" value="bZIP_CNC"/>
    <property type="match status" value="1"/>
</dbReference>
<dbReference type="PROSITE" id="PS00036">
    <property type="entry name" value="BZIP_BASIC"/>
    <property type="match status" value="1"/>
</dbReference>
<dbReference type="PANTHER" id="PTHR24411">
    <property type="entry name" value="NUCLEAR FACTOR ERYTHROID 2-RELATED FACTOR"/>
    <property type="match status" value="1"/>
</dbReference>
<gene>
    <name evidence="8" type="primary">cnc</name>
    <name evidence="8" type="ORF">GWK47_012888</name>
</gene>
<dbReference type="InterPro" id="IPR047167">
    <property type="entry name" value="NFE2-like"/>
</dbReference>
<dbReference type="OrthoDB" id="7458135at2759"/>
<dbReference type="InterPro" id="IPR004826">
    <property type="entry name" value="bZIP_Maf"/>
</dbReference>
<protein>
    <submittedName>
        <fullName evidence="8">Segmentation protein cap'n'collar</fullName>
    </submittedName>
</protein>
<dbReference type="FunFam" id="1.10.880.10:FF:000004">
    <property type="entry name" value="Nuclear factor, erythroid 2"/>
    <property type="match status" value="1"/>
</dbReference>
<dbReference type="PROSITE" id="PS50217">
    <property type="entry name" value="BZIP"/>
    <property type="match status" value="1"/>
</dbReference>
<keyword evidence="4" id="KW-0804">Transcription</keyword>
<keyword evidence="5" id="KW-0539">Nucleus</keyword>
<name>A0A8J5CLP8_CHIOP</name>
<dbReference type="SMART" id="SM00338">
    <property type="entry name" value="BRLZ"/>
    <property type="match status" value="1"/>
</dbReference>
<dbReference type="InterPro" id="IPR046347">
    <property type="entry name" value="bZIP_sf"/>
</dbReference>
<dbReference type="Proteomes" id="UP000770661">
    <property type="component" value="Unassembled WGS sequence"/>
</dbReference>
<dbReference type="InterPro" id="IPR004827">
    <property type="entry name" value="bZIP"/>
</dbReference>
<evidence type="ECO:0000256" key="1">
    <source>
        <dbReference type="ARBA" id="ARBA00023015"/>
    </source>
</evidence>
<evidence type="ECO:0000256" key="3">
    <source>
        <dbReference type="ARBA" id="ARBA00023159"/>
    </source>
</evidence>
<keyword evidence="1" id="KW-0805">Transcription regulation</keyword>
<dbReference type="Pfam" id="PF03131">
    <property type="entry name" value="bZIP_Maf"/>
    <property type="match status" value="1"/>
</dbReference>
<dbReference type="EMBL" id="JACEEZ010020100">
    <property type="protein sequence ID" value="KAG0715009.1"/>
    <property type="molecule type" value="Genomic_DNA"/>
</dbReference>
<reference evidence="8" key="1">
    <citation type="submission" date="2020-07" db="EMBL/GenBank/DDBJ databases">
        <title>The High-quality genome of the commercially important snow crab, Chionoecetes opilio.</title>
        <authorList>
            <person name="Jeong J.-H."/>
            <person name="Ryu S."/>
        </authorList>
    </citation>
    <scope>NUCLEOTIDE SEQUENCE</scope>
    <source>
        <strain evidence="8">MADBK_172401_WGS</strain>
        <tissue evidence="8">Digestive gland</tissue>
    </source>
</reference>
<comment type="caution">
    <text evidence="8">The sequence shown here is derived from an EMBL/GenBank/DDBJ whole genome shotgun (WGS) entry which is preliminary data.</text>
</comment>
<feature type="region of interest" description="Disordered" evidence="6">
    <location>
        <begin position="49"/>
        <end position="87"/>
    </location>
</feature>
<dbReference type="Gene3D" id="1.10.880.10">
    <property type="entry name" value="Transcription factor, Skn-1-like, DNA-binding domain"/>
    <property type="match status" value="1"/>
</dbReference>
<feature type="domain" description="BZIP" evidence="7">
    <location>
        <begin position="123"/>
        <end position="186"/>
    </location>
</feature>
<dbReference type="GO" id="GO:0000981">
    <property type="term" value="F:DNA-binding transcription factor activity, RNA polymerase II-specific"/>
    <property type="evidence" value="ECO:0007669"/>
    <property type="project" value="TreeGrafter"/>
</dbReference>
<evidence type="ECO:0000256" key="2">
    <source>
        <dbReference type="ARBA" id="ARBA00023125"/>
    </source>
</evidence>
<evidence type="ECO:0000313" key="9">
    <source>
        <dbReference type="Proteomes" id="UP000770661"/>
    </source>
</evidence>
<evidence type="ECO:0000313" key="8">
    <source>
        <dbReference type="EMBL" id="KAG0715009.1"/>
    </source>
</evidence>
<feature type="compositionally biased region" description="Basic and acidic residues" evidence="6">
    <location>
        <begin position="64"/>
        <end position="87"/>
    </location>
</feature>
<sequence>MARMGGSDDSPPAIGQIQVRESFSFFNTFAKLVPEVSGSAVEHVQHNHTYHMSPEGPSGLSRPTSRDKQKNRRNENERSLTRDDKRARSMSLPITCEDIINLPMDEFNERISKYDLTEAQLSLIRDIRRRGKNKVAAQNCRKRKLDQIIHLAEEVKTIQTRKNDLYKEYEYLNLERNRIKNKFSLLYRHIFQSLRDPEGNPYSPHEYSLQQSADGSILLVPRSSPGHSVDPSSSNKPRGKDDAKQ</sequence>
<feature type="compositionally biased region" description="Low complexity" evidence="6">
    <location>
        <begin position="223"/>
        <end position="234"/>
    </location>
</feature>
<accession>A0A8J5CLP8</accession>
<keyword evidence="9" id="KW-1185">Reference proteome</keyword>
<dbReference type="SUPFAM" id="SSF47454">
    <property type="entry name" value="A DNA-binding domain in eukaryotic transcription factors"/>
    <property type="match status" value="1"/>
</dbReference>
<dbReference type="AlphaFoldDB" id="A0A8J5CLP8"/>
<evidence type="ECO:0000256" key="4">
    <source>
        <dbReference type="ARBA" id="ARBA00023163"/>
    </source>
</evidence>
<dbReference type="InterPro" id="IPR008917">
    <property type="entry name" value="TF_DNA-bd_sf"/>
</dbReference>
<keyword evidence="2" id="KW-0238">DNA-binding</keyword>
<keyword evidence="3" id="KW-0010">Activator</keyword>
<dbReference type="PANTHER" id="PTHR24411:SF55">
    <property type="entry name" value="SEGMENTATION PROTEIN CAP'N'COLLAR"/>
    <property type="match status" value="1"/>
</dbReference>
<proteinExistence type="predicted"/>
<dbReference type="SUPFAM" id="SSF57959">
    <property type="entry name" value="Leucine zipper domain"/>
    <property type="match status" value="1"/>
</dbReference>
<evidence type="ECO:0000259" key="7">
    <source>
        <dbReference type="PROSITE" id="PS50217"/>
    </source>
</evidence>
<evidence type="ECO:0000256" key="5">
    <source>
        <dbReference type="ARBA" id="ARBA00023242"/>
    </source>
</evidence>
<feature type="region of interest" description="Disordered" evidence="6">
    <location>
        <begin position="213"/>
        <end position="245"/>
    </location>
</feature>
<dbReference type="GO" id="GO:0000978">
    <property type="term" value="F:RNA polymerase II cis-regulatory region sequence-specific DNA binding"/>
    <property type="evidence" value="ECO:0007669"/>
    <property type="project" value="InterPro"/>
</dbReference>